<proteinExistence type="predicted"/>
<evidence type="ECO:0000313" key="2">
    <source>
        <dbReference type="EMBL" id="KAH9359958.1"/>
    </source>
</evidence>
<dbReference type="AlphaFoldDB" id="A0A9J6F6Q2"/>
<evidence type="ECO:0000313" key="3">
    <source>
        <dbReference type="Proteomes" id="UP000821853"/>
    </source>
</evidence>
<accession>A0A9J6F6Q2</accession>
<comment type="caution">
    <text evidence="2">The sequence shown here is derived from an EMBL/GenBank/DDBJ whole genome shotgun (WGS) entry which is preliminary data.</text>
</comment>
<feature type="region of interest" description="Disordered" evidence="1">
    <location>
        <begin position="22"/>
        <end position="50"/>
    </location>
</feature>
<protein>
    <submittedName>
        <fullName evidence="2">Uncharacterized protein</fullName>
    </submittedName>
</protein>
<name>A0A9J6F6Q2_HAELO</name>
<keyword evidence="3" id="KW-1185">Reference proteome</keyword>
<evidence type="ECO:0000256" key="1">
    <source>
        <dbReference type="SAM" id="MobiDB-lite"/>
    </source>
</evidence>
<organism evidence="2 3">
    <name type="scientific">Haemaphysalis longicornis</name>
    <name type="common">Bush tick</name>
    <dbReference type="NCBI Taxonomy" id="44386"/>
    <lineage>
        <taxon>Eukaryota</taxon>
        <taxon>Metazoa</taxon>
        <taxon>Ecdysozoa</taxon>
        <taxon>Arthropoda</taxon>
        <taxon>Chelicerata</taxon>
        <taxon>Arachnida</taxon>
        <taxon>Acari</taxon>
        <taxon>Parasitiformes</taxon>
        <taxon>Ixodida</taxon>
        <taxon>Ixodoidea</taxon>
        <taxon>Ixodidae</taxon>
        <taxon>Haemaphysalinae</taxon>
        <taxon>Haemaphysalis</taxon>
    </lineage>
</organism>
<reference evidence="2 3" key="1">
    <citation type="journal article" date="2020" name="Cell">
        <title>Large-Scale Comparative Analyses of Tick Genomes Elucidate Their Genetic Diversity and Vector Capacities.</title>
        <authorList>
            <consortium name="Tick Genome and Microbiome Consortium (TIGMIC)"/>
            <person name="Jia N."/>
            <person name="Wang J."/>
            <person name="Shi W."/>
            <person name="Du L."/>
            <person name="Sun Y."/>
            <person name="Zhan W."/>
            <person name="Jiang J.F."/>
            <person name="Wang Q."/>
            <person name="Zhang B."/>
            <person name="Ji P."/>
            <person name="Bell-Sakyi L."/>
            <person name="Cui X.M."/>
            <person name="Yuan T.T."/>
            <person name="Jiang B.G."/>
            <person name="Yang W.F."/>
            <person name="Lam T.T."/>
            <person name="Chang Q.C."/>
            <person name="Ding S.J."/>
            <person name="Wang X.J."/>
            <person name="Zhu J.G."/>
            <person name="Ruan X.D."/>
            <person name="Zhao L."/>
            <person name="Wei J.T."/>
            <person name="Ye R.Z."/>
            <person name="Que T.C."/>
            <person name="Du C.H."/>
            <person name="Zhou Y.H."/>
            <person name="Cheng J.X."/>
            <person name="Dai P.F."/>
            <person name="Guo W.B."/>
            <person name="Han X.H."/>
            <person name="Huang E.J."/>
            <person name="Li L.F."/>
            <person name="Wei W."/>
            <person name="Gao Y.C."/>
            <person name="Liu J.Z."/>
            <person name="Shao H.Z."/>
            <person name="Wang X."/>
            <person name="Wang C.C."/>
            <person name="Yang T.C."/>
            <person name="Huo Q.B."/>
            <person name="Li W."/>
            <person name="Chen H.Y."/>
            <person name="Chen S.E."/>
            <person name="Zhou L.G."/>
            <person name="Ni X.B."/>
            <person name="Tian J.H."/>
            <person name="Sheng Y."/>
            <person name="Liu T."/>
            <person name="Pan Y.S."/>
            <person name="Xia L.Y."/>
            <person name="Li J."/>
            <person name="Zhao F."/>
            <person name="Cao W.C."/>
        </authorList>
    </citation>
    <scope>NUCLEOTIDE SEQUENCE [LARGE SCALE GENOMIC DNA]</scope>
    <source>
        <strain evidence="2">HaeL-2018</strain>
    </source>
</reference>
<dbReference type="EMBL" id="JABSTR010000001">
    <property type="protein sequence ID" value="KAH9359958.1"/>
    <property type="molecule type" value="Genomic_DNA"/>
</dbReference>
<dbReference type="Proteomes" id="UP000821853">
    <property type="component" value="Chromosome 1"/>
</dbReference>
<sequence>MTDGYGDGKGFHLEYRQLPCKSALPSSPAGDSGTVGNNGGGTAAASSDRKAHWVKGFREKAELVTASIFVENRRNTSSKS</sequence>
<dbReference type="VEuPathDB" id="VectorBase:HLOH_048014"/>
<gene>
    <name evidence="2" type="ORF">HPB48_022509</name>
</gene>